<dbReference type="GO" id="GO:0016787">
    <property type="term" value="F:hydrolase activity"/>
    <property type="evidence" value="ECO:0007669"/>
    <property type="project" value="UniProtKB-KW"/>
</dbReference>
<accession>A0A6M7WY20</accession>
<dbReference type="InterPro" id="IPR033140">
    <property type="entry name" value="Lipase_GDXG_put_SER_AS"/>
</dbReference>
<evidence type="ECO:0000313" key="6">
    <source>
        <dbReference type="EMBL" id="QKD05014.1"/>
    </source>
</evidence>
<dbReference type="Gene3D" id="3.40.50.1820">
    <property type="entry name" value="alpha/beta hydrolase"/>
    <property type="match status" value="1"/>
</dbReference>
<dbReference type="Pfam" id="PF07859">
    <property type="entry name" value="Abhydrolase_3"/>
    <property type="match status" value="1"/>
</dbReference>
<feature type="region of interest" description="Disordered" evidence="4">
    <location>
        <begin position="41"/>
        <end position="61"/>
    </location>
</feature>
<keyword evidence="2 6" id="KW-0378">Hydrolase</keyword>
<organism evidence="6 7">
    <name type="scientific">Mesorhizobium loti R88b</name>
    <dbReference type="NCBI Taxonomy" id="935548"/>
    <lineage>
        <taxon>Bacteria</taxon>
        <taxon>Pseudomonadati</taxon>
        <taxon>Pseudomonadota</taxon>
        <taxon>Alphaproteobacteria</taxon>
        <taxon>Hyphomicrobiales</taxon>
        <taxon>Phyllobacteriaceae</taxon>
        <taxon>Mesorhizobium</taxon>
    </lineage>
</organism>
<dbReference type="EMBL" id="CP033367">
    <property type="protein sequence ID" value="QKD05014.1"/>
    <property type="molecule type" value="Genomic_DNA"/>
</dbReference>
<dbReference type="FunFam" id="3.40.50.1820:FF:000089">
    <property type="entry name" value="Alpha/beta hydrolase"/>
    <property type="match status" value="1"/>
</dbReference>
<dbReference type="InterPro" id="IPR002168">
    <property type="entry name" value="Lipase_GDXG_HIS_AS"/>
</dbReference>
<feature type="domain" description="Alpha/beta hydrolase fold-3" evidence="5">
    <location>
        <begin position="81"/>
        <end position="287"/>
    </location>
</feature>
<comment type="similarity">
    <text evidence="1">Belongs to the 'GDXG' lipolytic enzyme family.</text>
</comment>
<dbReference type="InterPro" id="IPR029058">
    <property type="entry name" value="AB_hydrolase_fold"/>
</dbReference>
<evidence type="ECO:0000256" key="3">
    <source>
        <dbReference type="PROSITE-ProRule" id="PRU10038"/>
    </source>
</evidence>
<dbReference type="SUPFAM" id="SSF53474">
    <property type="entry name" value="alpha/beta-Hydrolases"/>
    <property type="match status" value="1"/>
</dbReference>
<gene>
    <name evidence="6" type="ORF">EB235_28945</name>
</gene>
<dbReference type="PANTHER" id="PTHR48081">
    <property type="entry name" value="AB HYDROLASE SUPERFAMILY PROTEIN C4A8.06C"/>
    <property type="match status" value="1"/>
</dbReference>
<evidence type="ECO:0000313" key="7">
    <source>
        <dbReference type="Proteomes" id="UP000503017"/>
    </source>
</evidence>
<evidence type="ECO:0000256" key="1">
    <source>
        <dbReference type="ARBA" id="ARBA00010515"/>
    </source>
</evidence>
<feature type="active site" evidence="3">
    <location>
        <position position="159"/>
    </location>
</feature>
<dbReference type="AlphaFoldDB" id="A0A6M7WY20"/>
<dbReference type="PROSITE" id="PS01174">
    <property type="entry name" value="LIPASE_GDXG_SER"/>
    <property type="match status" value="1"/>
</dbReference>
<protein>
    <submittedName>
        <fullName evidence="6">Alpha/beta hydrolase</fullName>
    </submittedName>
</protein>
<dbReference type="InterPro" id="IPR013094">
    <property type="entry name" value="AB_hydrolase_3"/>
</dbReference>
<evidence type="ECO:0000259" key="5">
    <source>
        <dbReference type="Pfam" id="PF07859"/>
    </source>
</evidence>
<dbReference type="PANTHER" id="PTHR48081:SF8">
    <property type="entry name" value="ALPHA_BETA HYDROLASE FOLD-3 DOMAIN-CONTAINING PROTEIN-RELATED"/>
    <property type="match status" value="1"/>
</dbReference>
<proteinExistence type="inferred from homology"/>
<name>A0A6M7WY20_RHILI</name>
<sequence>MTLDRDALRVLEVGRAAGGVPFENGSVAAARAAYIASFPTQQGEREPVAETSQQEIDGPNGPVTIRIHRGIGAPRSGARAVLYLHGGGWVIGNLSSHDEICRWLANLGNAVVVCPDYRLAPEYKFPTGFEDCAAALRFMAENAGELDIDPARIAVAGDSAGGNLAAVLALLSRDGLAPPLAAQILIYPNTDARQTADSYLRFADGFGLTATTMAWFRNHYVRTPDDITDWRVSPLLASTLAGAAPAFVTIAGHDILADEGTAYAERLRAEGVPLVLRHWPGQIHGFVSMGRHIPAARQVVSEAAAWLKQQTPAQAD</sequence>
<dbReference type="InterPro" id="IPR050300">
    <property type="entry name" value="GDXG_lipolytic_enzyme"/>
</dbReference>
<dbReference type="PROSITE" id="PS01173">
    <property type="entry name" value="LIPASE_GDXG_HIS"/>
    <property type="match status" value="1"/>
</dbReference>
<reference evidence="6 7" key="1">
    <citation type="submission" date="2018-10" db="EMBL/GenBank/DDBJ databases">
        <authorList>
            <person name="Perry B.J."/>
            <person name="Sullivan J.T."/>
            <person name="Murphy R.J.T."/>
            <person name="Ramsay J.P."/>
            <person name="Ronson C.W."/>
        </authorList>
    </citation>
    <scope>NUCLEOTIDE SEQUENCE [LARGE SCALE GENOMIC DNA]</scope>
    <source>
        <strain evidence="6 7">R88b</strain>
    </source>
</reference>
<dbReference type="Proteomes" id="UP000503017">
    <property type="component" value="Chromosome"/>
</dbReference>
<dbReference type="RefSeq" id="WP_080680973.1">
    <property type="nucleotide sequence ID" value="NZ_CP033367.1"/>
</dbReference>
<evidence type="ECO:0000256" key="4">
    <source>
        <dbReference type="SAM" id="MobiDB-lite"/>
    </source>
</evidence>
<evidence type="ECO:0000256" key="2">
    <source>
        <dbReference type="ARBA" id="ARBA00022801"/>
    </source>
</evidence>